<dbReference type="AGR" id="MGI:3642894"/>
<reference evidence="1" key="5">
    <citation type="journal article" date="2002" name="Nature">
        <title>Analysis of the mouse transcriptome based on functional annotation of 60,770 full-length cDNAs.</title>
        <authorList>
            <consortium name="The FANTOM Consortium and the RIKEN Genome Exploration Research Group Phase I and II Team"/>
        </authorList>
    </citation>
    <scope>NUCLEOTIDE SEQUENCE</scope>
    <source>
        <strain evidence="1">C57BL/6J</strain>
        <tissue evidence="1">Retina</tissue>
    </source>
</reference>
<reference evidence="1" key="6">
    <citation type="submission" date="2004-03" db="EMBL/GenBank/DDBJ databases">
        <authorList>
            <person name="Arakawa T."/>
            <person name="Carninci P."/>
            <person name="Fukuda S."/>
            <person name="Hashizume W."/>
            <person name="Hayashida K."/>
            <person name="Hori F."/>
            <person name="Iida J."/>
            <person name="Imamura K."/>
            <person name="Imotani K."/>
            <person name="Itoh M."/>
            <person name="Kanagawa S."/>
            <person name="Kawai J."/>
            <person name="Kojima M."/>
            <person name="Konno H."/>
            <person name="Murata M."/>
            <person name="Nakamura M."/>
            <person name="Ninomiya N."/>
            <person name="Nishiyori H."/>
            <person name="Nomura K."/>
            <person name="Ohno M."/>
            <person name="Sakazume N."/>
            <person name="Sano H."/>
            <person name="Sasaki D."/>
            <person name="Shibata K."/>
            <person name="Shiraki T."/>
            <person name="Tagami M."/>
            <person name="Tagami Y."/>
            <person name="Waki K."/>
            <person name="Watahiki A."/>
            <person name="Muramatsu M."/>
            <person name="Hayashizaki Y."/>
        </authorList>
    </citation>
    <scope>NUCLEOTIDE SEQUENCE</scope>
    <source>
        <strain evidence="1">C57BL/6J</strain>
        <tissue evidence="1">Retina</tissue>
    </source>
</reference>
<dbReference type="MGI" id="MGI:3642894">
    <property type="gene designation" value="Gm10483"/>
</dbReference>
<evidence type="ECO:0000313" key="2">
    <source>
        <dbReference type="MGI" id="MGI:3642894"/>
    </source>
</evidence>
<name>Q3UEV0_MOUSE</name>
<proteinExistence type="evidence at transcript level"/>
<sequence>MELLFLFIVCHDCHFCLQISFYFGNALRYHGLLALHHQVILFLLNFSLLLRKAPEKESKPFEKVITWRYLNSLQTLWFVY</sequence>
<organism evidence="1">
    <name type="scientific">Mus musculus</name>
    <name type="common">Mouse</name>
    <dbReference type="NCBI Taxonomy" id="10090"/>
    <lineage>
        <taxon>Eukaryota</taxon>
        <taxon>Metazoa</taxon>
        <taxon>Chordata</taxon>
        <taxon>Craniata</taxon>
        <taxon>Vertebrata</taxon>
        <taxon>Euteleostomi</taxon>
        <taxon>Mammalia</taxon>
        <taxon>Eutheria</taxon>
        <taxon>Euarchontoglires</taxon>
        <taxon>Glires</taxon>
        <taxon>Rodentia</taxon>
        <taxon>Myomorpha</taxon>
        <taxon>Muroidea</taxon>
        <taxon>Muridae</taxon>
        <taxon>Murinae</taxon>
        <taxon>Mus</taxon>
        <taxon>Mus</taxon>
    </lineage>
</organism>
<protein>
    <submittedName>
        <fullName evidence="1">Uncharacterized protein</fullName>
    </submittedName>
</protein>
<reference evidence="1" key="4">
    <citation type="journal article" date="2001" name="Nature">
        <title>Functional annotation of a full-length mouse cDNA collection.</title>
        <authorList>
            <consortium name="The RIKEN Genome Exploration Research Group Phase II Team and the FANTOM Consortium"/>
        </authorList>
    </citation>
    <scope>NUCLEOTIDE SEQUENCE</scope>
    <source>
        <strain evidence="1">C57BL/6J</strain>
        <tissue evidence="1">Retina</tissue>
    </source>
</reference>
<dbReference type="AlphaFoldDB" id="Q3UEV0"/>
<reference evidence="1" key="2">
    <citation type="journal article" date="2000" name="Genome Res.">
        <title>Normalization and subtraction of cap-trapper-selected cDNAs to prepare full-length cDNA libraries for rapid discovery of new genes.</title>
        <authorList>
            <person name="Carninci P."/>
            <person name="Shibata Y."/>
            <person name="Hayatsu N."/>
            <person name="Sugahara Y."/>
            <person name="Shibata K."/>
            <person name="Itoh M."/>
            <person name="Konno H."/>
            <person name="Okazaki Y."/>
            <person name="Muramatsu M."/>
            <person name="Hayashizaki Y."/>
        </authorList>
    </citation>
    <scope>NUCLEOTIDE SEQUENCE</scope>
    <source>
        <strain evidence="1">C57BL/6J</strain>
        <tissue evidence="1">Retina</tissue>
    </source>
</reference>
<dbReference type="EMBL" id="AK149319">
    <property type="protein sequence ID" value="BAE28811.1"/>
    <property type="molecule type" value="mRNA"/>
</dbReference>
<accession>Q3UEV0</accession>
<gene>
    <name evidence="2" type="primary">Gm10483</name>
</gene>
<reference evidence="1" key="3">
    <citation type="journal article" date="2000" name="Genome Res.">
        <title>RIKEN integrated sequence analysis (RISA) system--384-format sequencing pipeline with 384 multicapillary sequencer.</title>
        <authorList>
            <person name="Shibata K."/>
            <person name="Itoh M."/>
            <person name="Aizawa K."/>
            <person name="Nagaoka S."/>
            <person name="Sasaki N."/>
            <person name="Carninci P."/>
            <person name="Konno H."/>
            <person name="Akiyama J."/>
            <person name="Nishi K."/>
            <person name="Kitsunai T."/>
            <person name="Tashiro H."/>
            <person name="Itoh M."/>
            <person name="Sumi N."/>
            <person name="Ishii Y."/>
            <person name="Nakamura S."/>
            <person name="Hazama M."/>
            <person name="Nishine T."/>
            <person name="Harada A."/>
            <person name="Yamamoto R."/>
            <person name="Matsumoto H."/>
            <person name="Sakaguchi S."/>
            <person name="Ikegami T."/>
            <person name="Kashiwagi K."/>
            <person name="Fujiwake S."/>
            <person name="Inoue K."/>
            <person name="Togawa Y."/>
            <person name="Izawa M."/>
            <person name="Ohara E."/>
            <person name="Watahiki M."/>
            <person name="Yoneda Y."/>
            <person name="Ishikawa T."/>
            <person name="Ozawa K."/>
            <person name="Tanaka T."/>
            <person name="Matsuura S."/>
            <person name="Kawai J."/>
            <person name="Okazaki Y."/>
            <person name="Muramatsu M."/>
            <person name="Inoue Y."/>
            <person name="Kira A."/>
            <person name="Hayashizaki Y."/>
        </authorList>
    </citation>
    <scope>NUCLEOTIDE SEQUENCE</scope>
    <source>
        <strain evidence="1">C57BL/6J</strain>
        <tissue evidence="1">Retina</tissue>
    </source>
</reference>
<reference evidence="1" key="1">
    <citation type="journal article" date="1999" name="Methods Enzymol.">
        <title>High-efficiency full-length cDNA cloning.</title>
        <authorList>
            <person name="Carninci P."/>
            <person name="Hayashizaki Y."/>
        </authorList>
    </citation>
    <scope>NUCLEOTIDE SEQUENCE</scope>
    <source>
        <strain evidence="1">C57BL/6J</strain>
        <tissue evidence="1">Retina</tissue>
    </source>
</reference>
<reference evidence="1" key="8">
    <citation type="journal article" date="2005" name="Science">
        <title>Antisense Transcription in the Mammalian Transcriptome.</title>
        <authorList>
            <consortium name="RIKEN Genome Exploration Research Group and Genome Science Group (Genome Network Project Core Group) and the FANTOM Consortium"/>
        </authorList>
    </citation>
    <scope>NUCLEOTIDE SEQUENCE</scope>
    <source>
        <strain evidence="1">C57BL/6J</strain>
        <tissue evidence="1">Retina</tissue>
    </source>
</reference>
<reference evidence="1" key="7">
    <citation type="journal article" date="2005" name="Science">
        <title>The Transcriptional Landscape of the Mammalian Genome.</title>
        <authorList>
            <consortium name="The FANTOM Consortium"/>
            <consortium name="Riken Genome Exploration Research Group and Genome Science Group (Genome Network Project Core Group)"/>
        </authorList>
    </citation>
    <scope>NUCLEOTIDE SEQUENCE</scope>
    <source>
        <strain evidence="1">C57BL/6J</strain>
        <tissue evidence="1">Retina</tissue>
    </source>
</reference>
<evidence type="ECO:0000313" key="1">
    <source>
        <dbReference type="EMBL" id="BAE28811.1"/>
    </source>
</evidence>